<proteinExistence type="predicted"/>
<protein>
    <submittedName>
        <fullName evidence="1">Uncharacterized protein</fullName>
    </submittedName>
</protein>
<organism evidence="1 2">
    <name type="scientific">Daucus carota subsp. sativus</name>
    <name type="common">Carrot</name>
    <dbReference type="NCBI Taxonomy" id="79200"/>
    <lineage>
        <taxon>Eukaryota</taxon>
        <taxon>Viridiplantae</taxon>
        <taxon>Streptophyta</taxon>
        <taxon>Embryophyta</taxon>
        <taxon>Tracheophyta</taxon>
        <taxon>Spermatophyta</taxon>
        <taxon>Magnoliopsida</taxon>
        <taxon>eudicotyledons</taxon>
        <taxon>Gunneridae</taxon>
        <taxon>Pentapetalae</taxon>
        <taxon>asterids</taxon>
        <taxon>campanulids</taxon>
        <taxon>Apiales</taxon>
        <taxon>Apiaceae</taxon>
        <taxon>Apioideae</taxon>
        <taxon>Scandiceae</taxon>
        <taxon>Daucinae</taxon>
        <taxon>Daucus</taxon>
        <taxon>Daucus sect. Daucus</taxon>
    </lineage>
</organism>
<gene>
    <name evidence="1" type="ORF">DCAR_0935068</name>
</gene>
<accession>A0A175YGK2</accession>
<dbReference type="AlphaFoldDB" id="A0A175YGK2"/>
<name>A0A175YGK2_DAUCS</name>
<evidence type="ECO:0000313" key="2">
    <source>
        <dbReference type="Proteomes" id="UP000077755"/>
    </source>
</evidence>
<evidence type="ECO:0000313" key="1">
    <source>
        <dbReference type="EMBL" id="WOH15527.1"/>
    </source>
</evidence>
<dbReference type="Proteomes" id="UP000077755">
    <property type="component" value="Chromosome 9"/>
</dbReference>
<reference evidence="1" key="1">
    <citation type="journal article" date="2016" name="Nat. Genet.">
        <title>A high-quality carrot genome assembly provides new insights into carotenoid accumulation and asterid genome evolution.</title>
        <authorList>
            <person name="Iorizzo M."/>
            <person name="Ellison S."/>
            <person name="Senalik D."/>
            <person name="Zeng P."/>
            <person name="Satapoomin P."/>
            <person name="Huang J."/>
            <person name="Bowman M."/>
            <person name="Iovene M."/>
            <person name="Sanseverino W."/>
            <person name="Cavagnaro P."/>
            <person name="Yildiz M."/>
            <person name="Macko-Podgorni A."/>
            <person name="Moranska E."/>
            <person name="Grzebelus E."/>
            <person name="Grzebelus D."/>
            <person name="Ashrafi H."/>
            <person name="Zheng Z."/>
            <person name="Cheng S."/>
            <person name="Spooner D."/>
            <person name="Van Deynze A."/>
            <person name="Simon P."/>
        </authorList>
    </citation>
    <scope>NUCLEOTIDE SEQUENCE</scope>
    <source>
        <tissue evidence="1">Leaf</tissue>
    </source>
</reference>
<dbReference type="EMBL" id="CP093351">
    <property type="protein sequence ID" value="WOH15527.1"/>
    <property type="molecule type" value="Genomic_DNA"/>
</dbReference>
<reference evidence="1" key="2">
    <citation type="submission" date="2022-03" db="EMBL/GenBank/DDBJ databases">
        <title>Draft title - Genomic analysis of global carrot germplasm unveils the trajectory of domestication and the origin of high carotenoid orange carrot.</title>
        <authorList>
            <person name="Iorizzo M."/>
            <person name="Ellison S."/>
            <person name="Senalik D."/>
            <person name="Macko-Podgorni A."/>
            <person name="Grzebelus D."/>
            <person name="Bostan H."/>
            <person name="Rolling W."/>
            <person name="Curaba J."/>
            <person name="Simon P."/>
        </authorList>
    </citation>
    <scope>NUCLEOTIDE SEQUENCE</scope>
    <source>
        <tissue evidence="1">Leaf</tissue>
    </source>
</reference>
<sequence>MFCVESVYNFVCVFVESKHRVANISDTGFGTKEFMKTLAAGIDIIMSSWKFFDLASKQGTKLLDLTVIIILAPTASFPHLAAEDRAATYGADSYLTKTKDVFSSIVEKGYVLGKALAVRTSDKVQKVDQNYQVSQKIKSAVAKSVVFSNKYVSIGASWVTVTFNSIAKAAAEVTG</sequence>
<keyword evidence="2" id="KW-1185">Reference proteome</keyword>
<dbReference type="Gramene" id="KZM82623">
    <property type="protein sequence ID" value="KZM82623"/>
    <property type="gene ID" value="DCAR_030192"/>
</dbReference>